<feature type="region of interest" description="Disordered" evidence="1">
    <location>
        <begin position="462"/>
        <end position="490"/>
    </location>
</feature>
<dbReference type="AlphaFoldDB" id="A0A7S2PGF1"/>
<sequence>MEGSLADSEFGGGGGRSSIVKRKSSRSNSIVFKTVPEISHFIESSEDDSSADGSLALDELDETHRTPQPIIPSRSSSSIASPSQRRNVSDTQKTTVFSAVSRFAKHMSSLGFQSTSEEVSPNSNRRMSSASMRMRDRTIVANTNRRSSGLSARTTSASVVSRGEQPTETYCLSDGKINALRSLINHRVWTWTTGFFVVVMLFGAPIQDLFLPASADVTVDVVFTLAFITLLVDILIRCIVDKAYFAWDRVGTSLTPQANCKWFNMHAGSFMFWCDIVGTLTFIYDLSYINVLRAIPMSIGLEDKDGISIRGGNFFTYSDFSPHFHFNWEILVVIGRTARLARPIRSHVLVEGMHFYVTRNAKLLYLNPSFWLRKLASLQNYRSKSSRNETSLAHASERVLVGSAATNTGNMFSLGDTMRGSDLRNSMVRVTEEQDSELSAEGKKKCFCFPCKENLIPKEIRRKSYKAGGESDDENGTESKQYHYGNSKDTRSHVGATMQQLTGQRVALGVFLAFLMNVLCNWQMTDSTPIMAMAVLHGQTDNTMFAKQAVETARDTVIPNLLTYSRGGSVLLNETIPAHLRPRELLYINISSLESGVTTTGCFSIENYLEQLARYEILLTVFIIIVWLLGIVFFVGPVMILVVEPIERMVRLLGMLMKDPLGYANTKEYRHFMQEEEDFAEHSMWGKEVLDGMETKFLMNTLLRIGSLMKVGFGSAGVEIIRDNLDRGRKKDVLELSRQGTTVSCIFLFCDIRQFTDATECLQEEVFVFTNKIAAVVHSICHSYGGTANKNIGDAFLVSWLLDNETDKEERKEEDDMFATSTSHVMFSSDSDHLCARNNQADKALLAVVKISIALHYDYFFVETMNEEARNRLLTKLSKRKGPIVQMGFGLHAGKAVQGAIGSPRKLDATYISESVERAEFLESSTKTYGVPLLMSETFYNLLDSANKYRCRKLDQLILLSAENDSLVDPREILDSGEKMSIYTFDMDIDALWKVPSTNEDDGNSTTSNSDVETRRSLKKAALKRRSSVRRLTVAQSSGELGGSTIQRTKSRRFSSTTVVNLPFRDLENVVDDIEAPEARKRILILPSGVSKYSDKSWTEPDIKAIRNDLVSKGVLFPKFDDGLKSYIAKDWEHAKKCFETVLIQRDDGPSRYFLKCIEKHGGKPPRDFIGYKIV</sequence>
<evidence type="ECO:0000313" key="4">
    <source>
        <dbReference type="EMBL" id="CAD9598181.1"/>
    </source>
</evidence>
<evidence type="ECO:0000259" key="3">
    <source>
        <dbReference type="PROSITE" id="PS50125"/>
    </source>
</evidence>
<gene>
    <name evidence="4" type="ORF">SMAR0320_LOCUS9389</name>
</gene>
<feature type="region of interest" description="Disordered" evidence="1">
    <location>
        <begin position="1"/>
        <end position="26"/>
    </location>
</feature>
<dbReference type="GO" id="GO:0009190">
    <property type="term" value="P:cyclic nucleotide biosynthetic process"/>
    <property type="evidence" value="ECO:0007669"/>
    <property type="project" value="InterPro"/>
</dbReference>
<reference evidence="4" key="1">
    <citation type="submission" date="2021-01" db="EMBL/GenBank/DDBJ databases">
        <authorList>
            <person name="Corre E."/>
            <person name="Pelletier E."/>
            <person name="Niang G."/>
            <person name="Scheremetjew M."/>
            <person name="Finn R."/>
            <person name="Kale V."/>
            <person name="Holt S."/>
            <person name="Cochrane G."/>
            <person name="Meng A."/>
            <person name="Brown T."/>
            <person name="Cohen L."/>
        </authorList>
    </citation>
    <scope>NUCLEOTIDE SEQUENCE</scope>
    <source>
        <strain evidence="4">SM1012Den-03</strain>
    </source>
</reference>
<dbReference type="InterPro" id="IPR029787">
    <property type="entry name" value="Nucleotide_cyclase"/>
</dbReference>
<feature type="transmembrane region" description="Helical" evidence="2">
    <location>
        <begin position="221"/>
        <end position="240"/>
    </location>
</feature>
<organism evidence="4">
    <name type="scientific">Skeletonema marinoi</name>
    <dbReference type="NCBI Taxonomy" id="267567"/>
    <lineage>
        <taxon>Eukaryota</taxon>
        <taxon>Sar</taxon>
        <taxon>Stramenopiles</taxon>
        <taxon>Ochrophyta</taxon>
        <taxon>Bacillariophyta</taxon>
        <taxon>Coscinodiscophyceae</taxon>
        <taxon>Thalassiosirophycidae</taxon>
        <taxon>Thalassiosirales</taxon>
        <taxon>Skeletonemataceae</taxon>
        <taxon>Skeletonema</taxon>
        <taxon>Skeletonema marinoi-dohrnii complex</taxon>
    </lineage>
</organism>
<feature type="transmembrane region" description="Helical" evidence="2">
    <location>
        <begin position="188"/>
        <end position="206"/>
    </location>
</feature>
<dbReference type="Gene3D" id="3.30.70.1230">
    <property type="entry name" value="Nucleotide cyclase"/>
    <property type="match status" value="1"/>
</dbReference>
<feature type="compositionally biased region" description="Low complexity" evidence="1">
    <location>
        <begin position="67"/>
        <end position="86"/>
    </location>
</feature>
<dbReference type="PROSITE" id="PS50125">
    <property type="entry name" value="GUANYLATE_CYCLASE_2"/>
    <property type="match status" value="1"/>
</dbReference>
<dbReference type="EMBL" id="HBGZ01013117">
    <property type="protein sequence ID" value="CAD9598181.1"/>
    <property type="molecule type" value="Transcribed_RNA"/>
</dbReference>
<dbReference type="PANTHER" id="PTHR43336:SF3">
    <property type="entry name" value="GUANYLATE CYCLASE DOMAIN-CONTAINING PROTEIN"/>
    <property type="match status" value="1"/>
</dbReference>
<dbReference type="CDD" id="cd07302">
    <property type="entry name" value="CHD"/>
    <property type="match status" value="1"/>
</dbReference>
<dbReference type="InterPro" id="IPR001054">
    <property type="entry name" value="A/G_cyclase"/>
</dbReference>
<dbReference type="GO" id="GO:0035556">
    <property type="term" value="P:intracellular signal transduction"/>
    <property type="evidence" value="ECO:0007669"/>
    <property type="project" value="InterPro"/>
</dbReference>
<dbReference type="SUPFAM" id="SSF55073">
    <property type="entry name" value="Nucleotide cyclase"/>
    <property type="match status" value="1"/>
</dbReference>
<feature type="compositionally biased region" description="Low complexity" evidence="1">
    <location>
        <begin position="120"/>
        <end position="131"/>
    </location>
</feature>
<dbReference type="PANTHER" id="PTHR43336">
    <property type="entry name" value="OXYGEN SENSOR HISTIDINE KINASE RESPONSE REGULATOR DEVS/DOSS"/>
    <property type="match status" value="1"/>
</dbReference>
<protein>
    <recommendedName>
        <fullName evidence="3">Guanylate cyclase domain-containing protein</fullName>
    </recommendedName>
</protein>
<keyword evidence="2" id="KW-1133">Transmembrane helix</keyword>
<name>A0A7S2PGF1_9STRA</name>
<keyword evidence="2" id="KW-0812">Transmembrane</keyword>
<dbReference type="Pfam" id="PF00211">
    <property type="entry name" value="Guanylate_cyc"/>
    <property type="match status" value="1"/>
</dbReference>
<feature type="transmembrane region" description="Helical" evidence="2">
    <location>
        <begin position="617"/>
        <end position="643"/>
    </location>
</feature>
<evidence type="ECO:0000256" key="1">
    <source>
        <dbReference type="SAM" id="MobiDB-lite"/>
    </source>
</evidence>
<feature type="region of interest" description="Disordered" evidence="1">
    <location>
        <begin position="64"/>
        <end position="92"/>
    </location>
</feature>
<keyword evidence="2" id="KW-0472">Membrane</keyword>
<feature type="domain" description="Guanylate cyclase" evidence="3">
    <location>
        <begin position="746"/>
        <end position="923"/>
    </location>
</feature>
<accession>A0A7S2PGF1</accession>
<proteinExistence type="predicted"/>
<evidence type="ECO:0000256" key="2">
    <source>
        <dbReference type="SAM" id="Phobius"/>
    </source>
</evidence>
<feature type="region of interest" description="Disordered" evidence="1">
    <location>
        <begin position="996"/>
        <end position="1016"/>
    </location>
</feature>
<feature type="region of interest" description="Disordered" evidence="1">
    <location>
        <begin position="112"/>
        <end position="131"/>
    </location>
</feature>